<dbReference type="GO" id="GO:0031956">
    <property type="term" value="F:medium-chain fatty acid-CoA ligase activity"/>
    <property type="evidence" value="ECO:0007669"/>
    <property type="project" value="TreeGrafter"/>
</dbReference>
<dbReference type="InterPro" id="IPR000873">
    <property type="entry name" value="AMP-dep_synth/lig_dom"/>
</dbReference>
<protein>
    <submittedName>
        <fullName evidence="3">AMP-binding protein</fullName>
    </submittedName>
</protein>
<dbReference type="InterPro" id="IPR045851">
    <property type="entry name" value="AMP-bd_C_sf"/>
</dbReference>
<name>A0A8J6NSS8_9BACT</name>
<dbReference type="Gene3D" id="3.30.300.30">
    <property type="match status" value="1"/>
</dbReference>
<dbReference type="Pfam" id="PF00501">
    <property type="entry name" value="AMP-binding"/>
    <property type="match status" value="1"/>
</dbReference>
<evidence type="ECO:0000313" key="3">
    <source>
        <dbReference type="EMBL" id="MBC8431383.1"/>
    </source>
</evidence>
<accession>A0A8J6NSS8</accession>
<gene>
    <name evidence="3" type="ORF">H8D96_05640</name>
</gene>
<dbReference type="Proteomes" id="UP000605201">
    <property type="component" value="Unassembled WGS sequence"/>
</dbReference>
<dbReference type="Gene3D" id="3.40.50.12780">
    <property type="entry name" value="N-terminal domain of ligase-like"/>
    <property type="match status" value="1"/>
</dbReference>
<sequence length="506" mass="55625">MGLYDFTIYDLILRNAVSFSNKPAWFEADGGSTLTFARYKEKVDRLAGGLQQAGIRKGDRIGVLGKNSLEYFLLYGAAAAVGAIMLPVNWRLSAEEVGYNLKDCGPVAVFADQDFQELIKDCQDKLPSVNNYFNLGPARGGFLDFESLMDNAGDFVLADVGNDDGFVIIHTAAVAGKPRGALLSHGNLLCANMQLHQCLNLTDADVHLNLLPMFHVGGLMMALGSFHAGALNVNMSKFDAEKAVELIQEKKVTIMFDFSPILGSILEQHEKSGQAIETLKAVIGLEAPETIEKYQQMTGGTFYCLYGQTETSGLATVGRYNDRPGSAGKMIPLGHVQLVDDYDRPAAPGQTGEITVKGPMVFKGYWNLPEDNADTFREGRHHTGDLGRFDEDGFLWYAGRKPEKELIKPGGENVYPAEVEKVILQHPAVEQTVVFGVPDPKWKEGIKAVCRLKIGQNLEPKELIDFVGERIARYKKPQYVEFATDFPLLDDGTPDRAKIKELYGGT</sequence>
<dbReference type="EMBL" id="JACNIG010000140">
    <property type="protein sequence ID" value="MBC8431383.1"/>
    <property type="molecule type" value="Genomic_DNA"/>
</dbReference>
<dbReference type="InterPro" id="IPR025110">
    <property type="entry name" value="AMP-bd_C"/>
</dbReference>
<evidence type="ECO:0000259" key="2">
    <source>
        <dbReference type="Pfam" id="PF13193"/>
    </source>
</evidence>
<dbReference type="SUPFAM" id="SSF56801">
    <property type="entry name" value="Acetyl-CoA synthetase-like"/>
    <property type="match status" value="1"/>
</dbReference>
<organism evidence="3 4">
    <name type="scientific">Candidatus Desulfatibia vada</name>
    <dbReference type="NCBI Taxonomy" id="2841696"/>
    <lineage>
        <taxon>Bacteria</taxon>
        <taxon>Pseudomonadati</taxon>
        <taxon>Thermodesulfobacteriota</taxon>
        <taxon>Desulfobacteria</taxon>
        <taxon>Desulfobacterales</taxon>
        <taxon>Desulfobacterales incertae sedis</taxon>
        <taxon>Candidatus Desulfatibia</taxon>
    </lineage>
</organism>
<reference evidence="3 4" key="1">
    <citation type="submission" date="2020-08" db="EMBL/GenBank/DDBJ databases">
        <title>Bridging the membrane lipid divide: bacteria of the FCB group superphylum have the potential to synthesize archaeal ether lipids.</title>
        <authorList>
            <person name="Villanueva L."/>
            <person name="Von Meijenfeldt F.A.B."/>
            <person name="Westbye A.B."/>
            <person name="Yadav S."/>
            <person name="Hopmans E.C."/>
            <person name="Dutilh B.E."/>
            <person name="Sinninghe Damste J.S."/>
        </authorList>
    </citation>
    <scope>NUCLEOTIDE SEQUENCE [LARGE SCALE GENOMIC DNA]</scope>
    <source>
        <strain evidence="3">NIOZ-UU17</strain>
    </source>
</reference>
<dbReference type="CDD" id="cd17637">
    <property type="entry name" value="ACLS-CaiC"/>
    <property type="match status" value="1"/>
</dbReference>
<dbReference type="GO" id="GO:0006631">
    <property type="term" value="P:fatty acid metabolic process"/>
    <property type="evidence" value="ECO:0007669"/>
    <property type="project" value="TreeGrafter"/>
</dbReference>
<dbReference type="PANTHER" id="PTHR43201">
    <property type="entry name" value="ACYL-COA SYNTHETASE"/>
    <property type="match status" value="1"/>
</dbReference>
<dbReference type="Pfam" id="PF13193">
    <property type="entry name" value="AMP-binding_C"/>
    <property type="match status" value="1"/>
</dbReference>
<dbReference type="AlphaFoldDB" id="A0A8J6NSS8"/>
<evidence type="ECO:0000259" key="1">
    <source>
        <dbReference type="Pfam" id="PF00501"/>
    </source>
</evidence>
<feature type="domain" description="AMP-binding enzyme C-terminal" evidence="2">
    <location>
        <begin position="418"/>
        <end position="488"/>
    </location>
</feature>
<feature type="domain" description="AMP-dependent synthetase/ligase" evidence="1">
    <location>
        <begin position="15"/>
        <end position="366"/>
    </location>
</feature>
<dbReference type="InterPro" id="IPR042099">
    <property type="entry name" value="ANL_N_sf"/>
</dbReference>
<proteinExistence type="predicted"/>
<dbReference type="PANTHER" id="PTHR43201:SF32">
    <property type="entry name" value="2-SUCCINYLBENZOATE--COA LIGASE, CHLOROPLASTIC_PEROXISOMAL"/>
    <property type="match status" value="1"/>
</dbReference>
<evidence type="ECO:0000313" key="4">
    <source>
        <dbReference type="Proteomes" id="UP000605201"/>
    </source>
</evidence>
<comment type="caution">
    <text evidence="3">The sequence shown here is derived from an EMBL/GenBank/DDBJ whole genome shotgun (WGS) entry which is preliminary data.</text>
</comment>